<dbReference type="InterPro" id="IPR015915">
    <property type="entry name" value="Kelch-typ_b-propeller"/>
</dbReference>
<feature type="coiled-coil region" evidence="1">
    <location>
        <begin position="126"/>
        <end position="153"/>
    </location>
</feature>
<dbReference type="EMBL" id="MPUH01000831">
    <property type="protein sequence ID" value="OMJ73304.1"/>
    <property type="molecule type" value="Genomic_DNA"/>
</dbReference>
<dbReference type="Proteomes" id="UP000187209">
    <property type="component" value="Unassembled WGS sequence"/>
</dbReference>
<accession>A0A1R2B960</accession>
<proteinExistence type="predicted"/>
<keyword evidence="1" id="KW-0175">Coiled coil</keyword>
<sequence>MNDNHLKFETISSINKAIAKLAQAKTELRKKYAEKSKCLSEGFDKFVEMTICYESHFKGQLDILLTQPNLNIEDTKESQEVFENEYHEIERILNQLEKESLLFHDNFKANSNNNISDFQSMIENKIVTKTNEIELLKNEINQLSNEHTKITNSYEHIRNLAQDYMGSQNINNKDLEKSIIIFTPKYQTNIINQYEIKKSKNIALTNNGTSCSKKNFYNLSEINFQMIFPANSMTSFCNNNIYFLIIIENFLYRIFPESNNIEIIDIFKDLSNVVHFNADLNKNTLYFFGRKGNAKLLNECFSYNLEALDYNILTPVPEILDRCCSVITSNYVCITGKYSERIYFYDIYKNTYIHAAKYDFKIEKPVFTQGNKIYLLYGNSIMKLKENIPNKNYLFKSKRNSDFIIGPKDELQSYTVLHGRYFYFILSGKVMRFNYLHYRVKEIQRLLD</sequence>
<evidence type="ECO:0000313" key="3">
    <source>
        <dbReference type="Proteomes" id="UP000187209"/>
    </source>
</evidence>
<comment type="caution">
    <text evidence="2">The sequence shown here is derived from an EMBL/GenBank/DDBJ whole genome shotgun (WGS) entry which is preliminary data.</text>
</comment>
<reference evidence="2 3" key="1">
    <citation type="submission" date="2016-11" db="EMBL/GenBank/DDBJ databases">
        <title>The macronuclear genome of Stentor coeruleus: a giant cell with tiny introns.</title>
        <authorList>
            <person name="Slabodnick M."/>
            <person name="Ruby J.G."/>
            <person name="Reiff S.B."/>
            <person name="Swart E.C."/>
            <person name="Gosai S."/>
            <person name="Prabakaran S."/>
            <person name="Witkowska E."/>
            <person name="Larue G.E."/>
            <person name="Fisher S."/>
            <person name="Freeman R.M."/>
            <person name="Gunawardena J."/>
            <person name="Chu W."/>
            <person name="Stover N.A."/>
            <person name="Gregory B.D."/>
            <person name="Nowacki M."/>
            <person name="Derisi J."/>
            <person name="Roy S.W."/>
            <person name="Marshall W.F."/>
            <person name="Sood P."/>
        </authorList>
    </citation>
    <scope>NUCLEOTIDE SEQUENCE [LARGE SCALE GENOMIC DNA]</scope>
    <source>
        <strain evidence="2">WM001</strain>
    </source>
</reference>
<evidence type="ECO:0000313" key="2">
    <source>
        <dbReference type="EMBL" id="OMJ73304.1"/>
    </source>
</evidence>
<gene>
    <name evidence="2" type="ORF">SteCoe_28016</name>
</gene>
<evidence type="ECO:0000256" key="1">
    <source>
        <dbReference type="SAM" id="Coils"/>
    </source>
</evidence>
<dbReference type="SUPFAM" id="SSF117281">
    <property type="entry name" value="Kelch motif"/>
    <property type="match status" value="1"/>
</dbReference>
<dbReference type="Gene3D" id="2.120.10.80">
    <property type="entry name" value="Kelch-type beta propeller"/>
    <property type="match status" value="1"/>
</dbReference>
<organism evidence="2 3">
    <name type="scientific">Stentor coeruleus</name>
    <dbReference type="NCBI Taxonomy" id="5963"/>
    <lineage>
        <taxon>Eukaryota</taxon>
        <taxon>Sar</taxon>
        <taxon>Alveolata</taxon>
        <taxon>Ciliophora</taxon>
        <taxon>Postciliodesmatophora</taxon>
        <taxon>Heterotrichea</taxon>
        <taxon>Heterotrichida</taxon>
        <taxon>Stentoridae</taxon>
        <taxon>Stentor</taxon>
    </lineage>
</organism>
<dbReference type="AlphaFoldDB" id="A0A1R2B960"/>
<name>A0A1R2B960_9CILI</name>
<protein>
    <submittedName>
        <fullName evidence="2">Uncharacterized protein</fullName>
    </submittedName>
</protein>
<keyword evidence="3" id="KW-1185">Reference proteome</keyword>